<dbReference type="GO" id="GO:0004312">
    <property type="term" value="F:fatty acid synthase activity"/>
    <property type="evidence" value="ECO:0007669"/>
    <property type="project" value="InterPro"/>
</dbReference>
<evidence type="ECO:0000256" key="4">
    <source>
        <dbReference type="ARBA" id="ARBA00023002"/>
    </source>
</evidence>
<keyword evidence="7" id="KW-1185">Reference proteome</keyword>
<dbReference type="InterPro" id="IPR002539">
    <property type="entry name" value="MaoC-like_dom"/>
</dbReference>
<dbReference type="CDD" id="cd03447">
    <property type="entry name" value="FAS_MaoC"/>
    <property type="match status" value="1"/>
</dbReference>
<dbReference type="GO" id="GO:0016787">
    <property type="term" value="F:hydrolase activity"/>
    <property type="evidence" value="ECO:0007669"/>
    <property type="project" value="UniProtKB-KW"/>
</dbReference>
<dbReference type="Gene3D" id="3.40.366.10">
    <property type="entry name" value="Malonyl-Coenzyme A Acyl Carrier Protein, domain 2"/>
    <property type="match status" value="1"/>
</dbReference>
<dbReference type="AlphaFoldDB" id="M7SC44"/>
<keyword evidence="2" id="KW-0378">Hydrolase</keyword>
<dbReference type="PRINTS" id="PR01483">
    <property type="entry name" value="FASYNTHASE"/>
</dbReference>
<dbReference type="InterPro" id="IPR029069">
    <property type="entry name" value="HotDog_dom_sf"/>
</dbReference>
<name>M7SC44_EUTLA</name>
<dbReference type="HOGENOM" id="CLU_330651_0_0_1"/>
<dbReference type="SUPFAM" id="SSF54637">
    <property type="entry name" value="Thioesterase/thiol ester dehydrase-isomerase"/>
    <property type="match status" value="1"/>
</dbReference>
<keyword evidence="3" id="KW-0521">NADP</keyword>
<feature type="domain" description="Malonyl-CoA:ACP transacylase (MAT)" evidence="5">
    <location>
        <begin position="597"/>
        <end position="865"/>
    </location>
</feature>
<dbReference type="Gene3D" id="1.20.930.70">
    <property type="match status" value="1"/>
</dbReference>
<organism evidence="6 7">
    <name type="scientific">Eutypa lata (strain UCR-EL1)</name>
    <name type="common">Grapevine dieback disease fungus</name>
    <name type="synonym">Eutypa armeniacae</name>
    <dbReference type="NCBI Taxonomy" id="1287681"/>
    <lineage>
        <taxon>Eukaryota</taxon>
        <taxon>Fungi</taxon>
        <taxon>Dikarya</taxon>
        <taxon>Ascomycota</taxon>
        <taxon>Pezizomycotina</taxon>
        <taxon>Sordariomycetes</taxon>
        <taxon>Xylariomycetidae</taxon>
        <taxon>Xylariales</taxon>
        <taxon>Diatrypaceae</taxon>
        <taxon>Eutypa</taxon>
    </lineage>
</organism>
<dbReference type="KEGG" id="ela:UCREL1_11324"/>
<evidence type="ECO:0000256" key="3">
    <source>
        <dbReference type="ARBA" id="ARBA00022857"/>
    </source>
</evidence>
<dbReference type="GO" id="GO:0006633">
    <property type="term" value="P:fatty acid biosynthetic process"/>
    <property type="evidence" value="ECO:0007669"/>
    <property type="project" value="InterPro"/>
</dbReference>
<reference evidence="7" key="1">
    <citation type="journal article" date="2013" name="Genome Announc.">
        <title>Draft genome sequence of the grapevine dieback fungus Eutypa lata UCR-EL1.</title>
        <authorList>
            <person name="Blanco-Ulate B."/>
            <person name="Rolshausen P.E."/>
            <person name="Cantu D."/>
        </authorList>
    </citation>
    <scope>NUCLEOTIDE SEQUENCE [LARGE SCALE GENOMIC DNA]</scope>
    <source>
        <strain evidence="7">UCR-EL1</strain>
    </source>
</reference>
<dbReference type="Pfam" id="PF08354">
    <property type="entry name" value="Fas1-AflB-like_hel"/>
    <property type="match status" value="1"/>
</dbReference>
<dbReference type="OrthoDB" id="5417908at2759"/>
<dbReference type="InterPro" id="IPR003965">
    <property type="entry name" value="Fatty_acid_synthase"/>
</dbReference>
<keyword evidence="4" id="KW-0560">Oxidoreductase</keyword>
<dbReference type="STRING" id="1287681.M7SC44"/>
<dbReference type="InterPro" id="IPR050830">
    <property type="entry name" value="Fungal_FAS"/>
</dbReference>
<evidence type="ECO:0000259" key="5">
    <source>
        <dbReference type="SMART" id="SM00827"/>
    </source>
</evidence>
<dbReference type="InterPro" id="IPR001227">
    <property type="entry name" value="Ac_transferase_dom_sf"/>
</dbReference>
<dbReference type="InterPro" id="IPR016035">
    <property type="entry name" value="Acyl_Trfase/lysoPLipase"/>
</dbReference>
<sequence length="867" mass="97673">MSEAIHVVATHGVMFWAEMDRTVFSLDKSKQAAIINSKREYIIERLNKDFQKVWFGEKTVEPNVTKACGLEEMTYEQVLRRMISLMYLEKRRRWIDPSYWSIYRDFQDPERTFILQGPVAVRSTVTVNEPVKDIMDVIHEELIAKVLCHVHGSNLSNICFEDYLSREPTSIVQEQCSLSHYFNNTTADDHSDDKPTNVSSWPSDELLLWLGGHRSSWRERTRDRDERIYDFYRNLWLGSDAPRLCGPGQAQINPPSSEIAVFEDEVVVNEAAVRGFVRATGYRSTDNQARYEVVADAPLFKSGDNVRAVSQIDSIDIGPSGKVVQVSCELVKEGAVLVNIVSQFLIRGRFSTSEHTTFMRKQCETFMVKLPLAKAVSVLASKPWFSLDNEDIDLLGAELLFNLQTVRHNQLTSISGVVLQQSVRGDTIPLASVRYSGVTRGDNPVMSYLSRWGQPLRAVQMLERPVTIPCNEKVTVPVSNVLYSRASGDSNPIHTDPMFAAYAGLPGTIAHGMFCSAQTRYVVERYAAEGRAQRITNYKVSFVGMVLPGDVLVFSLQHIGMLDGLKVIRVEVRKQDMSGDKVLEGEVCIRQPPTAVVFTGQGSQEKSMGMDLYEWSPVARDIWDCCDNYFESQFGVRLSAIVRENPSEVTVHFGGLRGWILRQNYMAMACDVPDGNGATRRQRLYPGIEENTPSYRHSYPDGLLFATQFAQPALTAMEIAAFKDVMARGLIPPDARFAGHSLGEYAALAALTDFMPLDGPLYVVFCRGLTMQAAVERDARNRSSFGMVAVDPNRVSRSFDETTLREITKILNMKAGIFIEIVNFNVRGSQRSATMVWRHTTSPYIAGGRQFPFKVWAYRSTHHSYNQ</sequence>
<accession>M7SC44</accession>
<dbReference type="EMBL" id="KB707557">
    <property type="protein sequence ID" value="EMR61753.1"/>
    <property type="molecule type" value="Genomic_DNA"/>
</dbReference>
<dbReference type="Gene3D" id="6.10.60.10">
    <property type="match status" value="1"/>
</dbReference>
<keyword evidence="1" id="KW-0808">Transferase</keyword>
<dbReference type="GO" id="GO:0005835">
    <property type="term" value="C:fatty acid synthase complex"/>
    <property type="evidence" value="ECO:0007669"/>
    <property type="project" value="InterPro"/>
</dbReference>
<evidence type="ECO:0000256" key="2">
    <source>
        <dbReference type="ARBA" id="ARBA00022801"/>
    </source>
</evidence>
<dbReference type="Proteomes" id="UP000012174">
    <property type="component" value="Unassembled WGS sequence"/>
</dbReference>
<dbReference type="Gene3D" id="3.10.129.10">
    <property type="entry name" value="Hotdog Thioesterase"/>
    <property type="match status" value="1"/>
</dbReference>
<gene>
    <name evidence="6" type="ORF">UCREL1_11324</name>
</gene>
<dbReference type="InterPro" id="IPR013565">
    <property type="entry name" value="Fas1/AflB-like_central"/>
</dbReference>
<dbReference type="PANTHER" id="PTHR10982">
    <property type="entry name" value="MALONYL COA-ACYL CARRIER PROTEIN TRANSACYLASE"/>
    <property type="match status" value="1"/>
</dbReference>
<evidence type="ECO:0000313" key="7">
    <source>
        <dbReference type="Proteomes" id="UP000012174"/>
    </source>
</evidence>
<dbReference type="GO" id="GO:0004318">
    <property type="term" value="F:enoyl-[acyl-carrier-protein] reductase (NADH) activity"/>
    <property type="evidence" value="ECO:0007669"/>
    <property type="project" value="InterPro"/>
</dbReference>
<protein>
    <submittedName>
        <fullName evidence="6">Putative fatty acid synthase beta subunit dehydratase protein</fullName>
    </submittedName>
</protein>
<dbReference type="Pfam" id="PF00698">
    <property type="entry name" value="Acyl_transf_1"/>
    <property type="match status" value="1"/>
</dbReference>
<proteinExistence type="predicted"/>
<evidence type="ECO:0000256" key="1">
    <source>
        <dbReference type="ARBA" id="ARBA00022679"/>
    </source>
</evidence>
<dbReference type="SMART" id="SM00827">
    <property type="entry name" value="PKS_AT"/>
    <property type="match status" value="1"/>
</dbReference>
<dbReference type="SUPFAM" id="SSF52151">
    <property type="entry name" value="FabD/lysophospholipase-like"/>
    <property type="match status" value="1"/>
</dbReference>
<evidence type="ECO:0000313" key="6">
    <source>
        <dbReference type="EMBL" id="EMR61753.1"/>
    </source>
</evidence>
<dbReference type="PANTHER" id="PTHR10982:SF21">
    <property type="entry name" value="FATTY ACID SYNTHASE SUBUNIT BETA"/>
    <property type="match status" value="1"/>
</dbReference>
<dbReference type="Pfam" id="PF22235">
    <property type="entry name" value="FAS1_thioest_ins"/>
    <property type="match status" value="1"/>
</dbReference>
<dbReference type="InterPro" id="IPR014043">
    <property type="entry name" value="Acyl_transferase_dom"/>
</dbReference>
<dbReference type="Pfam" id="PF01575">
    <property type="entry name" value="MaoC_dehydratas"/>
    <property type="match status" value="1"/>
</dbReference>